<comment type="caution">
    <text evidence="6">The sequence shown here is derived from an EMBL/GenBank/DDBJ whole genome shotgun (WGS) entry which is preliminary data.</text>
</comment>
<reference evidence="6 7" key="1">
    <citation type="submission" date="2016-05" db="EMBL/GenBank/DDBJ databases">
        <title>Genomic Taxonomy of the Vibrionaceae.</title>
        <authorList>
            <person name="Gomez-Gil B."/>
            <person name="Enciso-Ibarra J."/>
        </authorList>
    </citation>
    <scope>NUCLEOTIDE SEQUENCE [LARGE SCALE GENOMIC DNA]</scope>
    <source>
        <strain evidence="6 7">CAIM 1920</strain>
    </source>
</reference>
<dbReference type="EMBL" id="LYBM01000017">
    <property type="protein sequence ID" value="ODA33243.1"/>
    <property type="molecule type" value="Genomic_DNA"/>
</dbReference>
<keyword evidence="2" id="KW-0808">Transferase</keyword>
<evidence type="ECO:0000256" key="3">
    <source>
        <dbReference type="ARBA" id="ARBA00022691"/>
    </source>
</evidence>
<evidence type="ECO:0000313" key="7">
    <source>
        <dbReference type="Proteomes" id="UP000094936"/>
    </source>
</evidence>
<dbReference type="AlphaFoldDB" id="A0A1C3EJ39"/>
<keyword evidence="3" id="KW-0949">S-adenosyl-L-methionine</keyword>
<evidence type="ECO:0000259" key="5">
    <source>
        <dbReference type="SMART" id="SM01144"/>
    </source>
</evidence>
<dbReference type="GO" id="GO:0016432">
    <property type="term" value="F:tRNA-uridine aminocarboxypropyltransferase activity"/>
    <property type="evidence" value="ECO:0007669"/>
    <property type="project" value="UniProtKB-EC"/>
</dbReference>
<evidence type="ECO:0000256" key="4">
    <source>
        <dbReference type="ARBA" id="ARBA00022694"/>
    </source>
</evidence>
<organism evidence="6 7">
    <name type="scientific">Veronia pacifica</name>
    <dbReference type="NCBI Taxonomy" id="1080227"/>
    <lineage>
        <taxon>Bacteria</taxon>
        <taxon>Pseudomonadati</taxon>
        <taxon>Pseudomonadota</taxon>
        <taxon>Gammaproteobacteria</taxon>
        <taxon>Vibrionales</taxon>
        <taxon>Vibrionaceae</taxon>
        <taxon>Veronia</taxon>
    </lineage>
</organism>
<accession>A0A1C3EJ39</accession>
<gene>
    <name evidence="6" type="ORF">A8L45_10575</name>
</gene>
<keyword evidence="7" id="KW-1185">Reference proteome</keyword>
<dbReference type="Proteomes" id="UP000094936">
    <property type="component" value="Unassembled WGS sequence"/>
</dbReference>
<evidence type="ECO:0000313" key="6">
    <source>
        <dbReference type="EMBL" id="ODA33243.1"/>
    </source>
</evidence>
<dbReference type="InterPro" id="IPR005636">
    <property type="entry name" value="DTW"/>
</dbReference>
<sequence length="169" mass="19435">MHETESDKRTNTGKLLLASFPYCRQHVWQRTSPPDELVARIADPDIDSWLLFPGDHSIPASQCQQAHKAEVPQHFIIIDATWQQARKMLRKSPWLSAVNTLHIQPDSPSRYALRRNQKDGHLCTCEVGISLLEEMGDNQNARVLSQYFLKFIETFEADRQHKSLSSIQV</sequence>
<name>A0A1C3EJ39_9GAMM</name>
<keyword evidence="4" id="KW-0819">tRNA processing</keyword>
<dbReference type="EC" id="2.5.1.25" evidence="1"/>
<dbReference type="GO" id="GO:0008033">
    <property type="term" value="P:tRNA processing"/>
    <property type="evidence" value="ECO:0007669"/>
    <property type="project" value="UniProtKB-KW"/>
</dbReference>
<dbReference type="PANTHER" id="PTHR21392">
    <property type="entry name" value="TRNA-URIDINE AMINOCARBOXYPROPYLTRANSFERASE 2"/>
    <property type="match status" value="1"/>
</dbReference>
<feature type="domain" description="DTW" evidence="5">
    <location>
        <begin position="1"/>
        <end position="160"/>
    </location>
</feature>
<evidence type="ECO:0000256" key="1">
    <source>
        <dbReference type="ARBA" id="ARBA00012386"/>
    </source>
</evidence>
<dbReference type="InterPro" id="IPR039262">
    <property type="entry name" value="DTWD2/TAPT"/>
</dbReference>
<dbReference type="Pfam" id="PF03942">
    <property type="entry name" value="DTW"/>
    <property type="match status" value="1"/>
</dbReference>
<dbReference type="STRING" id="1080227.A8L45_10575"/>
<protein>
    <recommendedName>
        <fullName evidence="1">tRNA-uridine aminocarboxypropyltransferase</fullName>
        <ecNumber evidence="1">2.5.1.25</ecNumber>
    </recommendedName>
</protein>
<evidence type="ECO:0000256" key="2">
    <source>
        <dbReference type="ARBA" id="ARBA00022679"/>
    </source>
</evidence>
<proteinExistence type="predicted"/>
<dbReference type="SMART" id="SM01144">
    <property type="entry name" value="DTW"/>
    <property type="match status" value="1"/>
</dbReference>
<dbReference type="PANTHER" id="PTHR21392:SF1">
    <property type="entry name" value="TRNA-URIDINE AMINOCARBOXYPROPYLTRANSFERASE"/>
    <property type="match status" value="1"/>
</dbReference>